<protein>
    <recommendedName>
        <fullName evidence="3">SnoaL-like domain-containing protein</fullName>
    </recommendedName>
</protein>
<dbReference type="RefSeq" id="WP_425309107.1">
    <property type="nucleotide sequence ID" value="NZ_CP154795.1"/>
</dbReference>
<evidence type="ECO:0008006" key="3">
    <source>
        <dbReference type="Google" id="ProtNLM"/>
    </source>
</evidence>
<dbReference type="Proteomes" id="UP001442841">
    <property type="component" value="Chromosome"/>
</dbReference>
<evidence type="ECO:0000313" key="1">
    <source>
        <dbReference type="EMBL" id="XAN07654.1"/>
    </source>
</evidence>
<evidence type="ECO:0000313" key="2">
    <source>
        <dbReference type="Proteomes" id="UP001442841"/>
    </source>
</evidence>
<dbReference type="EMBL" id="CP154795">
    <property type="protein sequence ID" value="XAN07654.1"/>
    <property type="molecule type" value="Genomic_DNA"/>
</dbReference>
<keyword evidence="2" id="KW-1185">Reference proteome</keyword>
<organism evidence="1 2">
    <name type="scientific">Ammonicoccus fulvus</name>
    <dbReference type="NCBI Taxonomy" id="3138240"/>
    <lineage>
        <taxon>Bacteria</taxon>
        <taxon>Bacillati</taxon>
        <taxon>Actinomycetota</taxon>
        <taxon>Actinomycetes</taxon>
        <taxon>Propionibacteriales</taxon>
        <taxon>Propionibacteriaceae</taxon>
        <taxon>Ammonicoccus</taxon>
    </lineage>
</organism>
<reference evidence="1 2" key="1">
    <citation type="submission" date="2024-04" db="EMBL/GenBank/DDBJ databases">
        <title>Isolation of an actinomycete strain from pig manure.</title>
        <authorList>
            <person name="Gong T."/>
            <person name="Yu Z."/>
            <person name="An M."/>
            <person name="Wei C."/>
            <person name="Yang W."/>
            <person name="Liu L."/>
        </authorList>
    </citation>
    <scope>NUCLEOTIDE SEQUENCE [LARGE SCALE GENOMIC DNA]</scope>
    <source>
        <strain evidence="1 2">ZF39</strain>
    </source>
</reference>
<accession>A0ABZ3FSB4</accession>
<proteinExistence type="predicted"/>
<gene>
    <name evidence="1" type="ORF">AADG42_10210</name>
</gene>
<name>A0ABZ3FSB4_9ACTN</name>
<sequence>MNHSFATSAGGPWTIRHESSRNVLLAGPTAWTLICEHESGWKIVHEEFAEAALMYSPDGELVGALPEKAHSPNSHRMIAGLTLWIEQNAADRGLPPLL</sequence>